<reference evidence="2" key="1">
    <citation type="journal article" date="2021" name="Proc. Natl. Acad. Sci. U.S.A.">
        <title>A Catalog of Tens of Thousands of Viruses from Human Metagenomes Reveals Hidden Associations with Chronic Diseases.</title>
        <authorList>
            <person name="Tisza M.J."/>
            <person name="Buck C.B."/>
        </authorList>
    </citation>
    <scope>NUCLEOTIDE SEQUENCE</scope>
    <source>
        <strain evidence="2">Ct5op20</strain>
    </source>
</reference>
<accession>A0A8S5NS49</accession>
<dbReference type="EMBL" id="BK015225">
    <property type="protein sequence ID" value="DAD96875.1"/>
    <property type="molecule type" value="Genomic_DNA"/>
</dbReference>
<keyword evidence="1" id="KW-1133">Transmembrane helix</keyword>
<organism evidence="2">
    <name type="scientific">Siphoviridae sp. ct5op20</name>
    <dbReference type="NCBI Taxonomy" id="2826295"/>
    <lineage>
        <taxon>Viruses</taxon>
        <taxon>Duplodnaviria</taxon>
        <taxon>Heunggongvirae</taxon>
        <taxon>Uroviricota</taxon>
        <taxon>Caudoviricetes</taxon>
    </lineage>
</organism>
<keyword evidence="1" id="KW-0472">Membrane</keyword>
<keyword evidence="1" id="KW-0812">Transmembrane</keyword>
<feature type="transmembrane region" description="Helical" evidence="1">
    <location>
        <begin position="6"/>
        <end position="27"/>
    </location>
</feature>
<name>A0A8S5NS49_9CAUD</name>
<evidence type="ECO:0000256" key="1">
    <source>
        <dbReference type="SAM" id="Phobius"/>
    </source>
</evidence>
<proteinExistence type="predicted"/>
<sequence>MVSVSMYAVSDYHFIWILLLLKMIVVVEHT</sequence>
<evidence type="ECO:0000313" key="2">
    <source>
        <dbReference type="EMBL" id="DAD96875.1"/>
    </source>
</evidence>
<protein>
    <submittedName>
        <fullName evidence="2">Uncharacterized protein</fullName>
    </submittedName>
</protein>